<evidence type="ECO:0000313" key="2">
    <source>
        <dbReference type="EMBL" id="TRX90827.1"/>
    </source>
</evidence>
<proteinExistence type="predicted"/>
<accession>A0A553HSA6</accession>
<protein>
    <submittedName>
        <fullName evidence="2">Uncharacterized protein</fullName>
    </submittedName>
</protein>
<organism evidence="2 3">
    <name type="scientific">Xylaria flabelliformis</name>
    <dbReference type="NCBI Taxonomy" id="2512241"/>
    <lineage>
        <taxon>Eukaryota</taxon>
        <taxon>Fungi</taxon>
        <taxon>Dikarya</taxon>
        <taxon>Ascomycota</taxon>
        <taxon>Pezizomycotina</taxon>
        <taxon>Sordariomycetes</taxon>
        <taxon>Xylariomycetidae</taxon>
        <taxon>Xylariales</taxon>
        <taxon>Xylariaceae</taxon>
        <taxon>Xylaria</taxon>
    </lineage>
</organism>
<reference evidence="3" key="1">
    <citation type="submission" date="2019-06" db="EMBL/GenBank/DDBJ databases">
        <title>Draft genome sequence of the griseofulvin-producing fungus Xylaria cubensis strain G536.</title>
        <authorList>
            <person name="Mead M.E."/>
            <person name="Raja H.A."/>
            <person name="Steenwyk J.L."/>
            <person name="Knowles S.L."/>
            <person name="Oberlies N.H."/>
            <person name="Rokas A."/>
        </authorList>
    </citation>
    <scope>NUCLEOTIDE SEQUENCE [LARGE SCALE GENOMIC DNA]</scope>
    <source>
        <strain evidence="3">G536</strain>
    </source>
</reference>
<evidence type="ECO:0000313" key="3">
    <source>
        <dbReference type="Proteomes" id="UP000319160"/>
    </source>
</evidence>
<feature type="region of interest" description="Disordered" evidence="1">
    <location>
        <begin position="683"/>
        <end position="706"/>
    </location>
</feature>
<gene>
    <name evidence="2" type="ORF">FHL15_008231</name>
</gene>
<dbReference type="OrthoDB" id="3261350at2759"/>
<keyword evidence="3" id="KW-1185">Reference proteome</keyword>
<dbReference type="EMBL" id="VFLP01000051">
    <property type="protein sequence ID" value="TRX90827.1"/>
    <property type="molecule type" value="Genomic_DNA"/>
</dbReference>
<evidence type="ECO:0000256" key="1">
    <source>
        <dbReference type="SAM" id="MobiDB-lite"/>
    </source>
</evidence>
<name>A0A553HSA6_9PEZI</name>
<comment type="caution">
    <text evidence="2">The sequence shown here is derived from an EMBL/GenBank/DDBJ whole genome shotgun (WGS) entry which is preliminary data.</text>
</comment>
<sequence length="706" mass="76269">MAEKAVNQMATAATTLRDAIAAALPVSSTQLMTVQVPGTIVDPTEFMWDPTANAFMPLDKRIAEAKLVDSQVPISKIMMGRTGKSVARSYLTALDALISVESSIASALAGDKPLTDRQQKIRDRYQNAMKYLTSKDDASGKSRLSIYVEKQDAWNKAVESYNGAQNAQQKLDQDNRLTVNEQRQSFLQWMQTHGRDYKATIQAKYMDWVVHGFKFDVEFNFGVVDVSSAMKRVETSKEAFRNLTLLASDGASEYSGVNLSPRNWATLVKESMDGWATRNRGASPLEIRAEIKRLQNIQISHKALLKSVQDGTFVPQIYKSGEGNPDQDLIDSYKGSYGKLGTIAAENAKNGKNGKENFEFAKVFSDTSTAYKKWNENSIKNNNAVIAAQNGVGKTETETYLTSRVEALDREIKILETRLESVSPHAQPNGAIVRPSVIAQDGTVIDPAETKANPDLLKDLTVAEKPSPWTRVTAKVSQSSSTSVKVARESSTSGGGGYGSWFWGVSASASHSSSSSSASSDISNLDVEISMDCMLVEIERPWLHAELFADYELDAAPGFRISPGPQALQKAAADNKAVDTDYTQFCSYPSAFVLASNVELAFSGDTSHLESSLEASATEANVSVGWGPFSISASHKSSSSSSRTHAESTATGMTISLQAPQIIAWVSELLPALPKPEGGNPALFGLPLEKPTPQVTSPAITAPAAA</sequence>
<dbReference type="AlphaFoldDB" id="A0A553HSA6"/>
<dbReference type="Proteomes" id="UP000319160">
    <property type="component" value="Unassembled WGS sequence"/>
</dbReference>